<protein>
    <recommendedName>
        <fullName evidence="4">Secreted protein</fullName>
    </recommendedName>
</protein>
<comment type="caution">
    <text evidence="2">The sequence shown here is derived from an EMBL/GenBank/DDBJ whole genome shotgun (WGS) entry which is preliminary data.</text>
</comment>
<feature type="chain" id="PRO_5043348789" description="Secreted protein" evidence="1">
    <location>
        <begin position="22"/>
        <end position="107"/>
    </location>
</feature>
<dbReference type="AlphaFoldDB" id="A0AAV2RRB3"/>
<accession>A0AAV2RRB3</accession>
<evidence type="ECO:0000313" key="3">
    <source>
        <dbReference type="Proteomes" id="UP001497623"/>
    </source>
</evidence>
<evidence type="ECO:0000313" key="2">
    <source>
        <dbReference type="EMBL" id="CAL4133894.1"/>
    </source>
</evidence>
<keyword evidence="1" id="KW-0732">Signal</keyword>
<evidence type="ECO:0000256" key="1">
    <source>
        <dbReference type="SAM" id="SignalP"/>
    </source>
</evidence>
<reference evidence="2 3" key="1">
    <citation type="submission" date="2024-05" db="EMBL/GenBank/DDBJ databases">
        <authorList>
            <person name="Wallberg A."/>
        </authorList>
    </citation>
    <scope>NUCLEOTIDE SEQUENCE [LARGE SCALE GENOMIC DNA]</scope>
</reference>
<dbReference type="EMBL" id="CAXKWB010028631">
    <property type="protein sequence ID" value="CAL4133894.1"/>
    <property type="molecule type" value="Genomic_DNA"/>
</dbReference>
<sequence length="107" mass="12078">MFWPIMHVSCGSFSISTAVIGLCRMSVAQAPNSSFSLATNGLISGWPIPLPICSDIILHTCHFFYWTRYDGLLMSKCARSTADVTGCQYSTQQFLPFKKLLKWNFTW</sequence>
<dbReference type="Proteomes" id="UP001497623">
    <property type="component" value="Unassembled WGS sequence"/>
</dbReference>
<evidence type="ECO:0008006" key="4">
    <source>
        <dbReference type="Google" id="ProtNLM"/>
    </source>
</evidence>
<feature type="signal peptide" evidence="1">
    <location>
        <begin position="1"/>
        <end position="21"/>
    </location>
</feature>
<keyword evidence="3" id="KW-1185">Reference proteome</keyword>
<organism evidence="2 3">
    <name type="scientific">Meganyctiphanes norvegica</name>
    <name type="common">Northern krill</name>
    <name type="synonym">Thysanopoda norvegica</name>
    <dbReference type="NCBI Taxonomy" id="48144"/>
    <lineage>
        <taxon>Eukaryota</taxon>
        <taxon>Metazoa</taxon>
        <taxon>Ecdysozoa</taxon>
        <taxon>Arthropoda</taxon>
        <taxon>Crustacea</taxon>
        <taxon>Multicrustacea</taxon>
        <taxon>Malacostraca</taxon>
        <taxon>Eumalacostraca</taxon>
        <taxon>Eucarida</taxon>
        <taxon>Euphausiacea</taxon>
        <taxon>Euphausiidae</taxon>
        <taxon>Meganyctiphanes</taxon>
    </lineage>
</organism>
<proteinExistence type="predicted"/>
<name>A0AAV2RRB3_MEGNR</name>
<gene>
    <name evidence="2" type="ORF">MNOR_LOCUS27345</name>
</gene>